<keyword evidence="1" id="KW-0472">Membrane</keyword>
<feature type="transmembrane region" description="Helical" evidence="1">
    <location>
        <begin position="273"/>
        <end position="296"/>
    </location>
</feature>
<feature type="transmembrane region" description="Helical" evidence="1">
    <location>
        <begin position="97"/>
        <end position="118"/>
    </location>
</feature>
<feature type="transmembrane region" description="Helical" evidence="1">
    <location>
        <begin position="182"/>
        <end position="205"/>
    </location>
</feature>
<dbReference type="EMBL" id="JBHRWW010000013">
    <property type="protein sequence ID" value="MFC3689875.1"/>
    <property type="molecule type" value="Genomic_DNA"/>
</dbReference>
<keyword evidence="1" id="KW-1133">Transmembrane helix</keyword>
<gene>
    <name evidence="2" type="ORF">ACFOLH_16110</name>
</gene>
<feature type="transmembrane region" description="Helical" evidence="1">
    <location>
        <begin position="139"/>
        <end position="162"/>
    </location>
</feature>
<feature type="transmembrane region" description="Helical" evidence="1">
    <location>
        <begin position="61"/>
        <end position="85"/>
    </location>
</feature>
<keyword evidence="3" id="KW-1185">Reference proteome</keyword>
<evidence type="ECO:0000313" key="2">
    <source>
        <dbReference type="EMBL" id="MFC3689875.1"/>
    </source>
</evidence>
<evidence type="ECO:0000256" key="1">
    <source>
        <dbReference type="SAM" id="Phobius"/>
    </source>
</evidence>
<dbReference type="Pfam" id="PF12679">
    <property type="entry name" value="ABC2_membrane_2"/>
    <property type="match status" value="1"/>
</dbReference>
<name>A0ABV7WK52_9MICO</name>
<dbReference type="RefSeq" id="WP_340292944.1">
    <property type="nucleotide sequence ID" value="NZ_JBBEOI010000089.1"/>
</dbReference>
<reference evidence="3" key="1">
    <citation type="journal article" date="2019" name="Int. J. Syst. Evol. Microbiol.">
        <title>The Global Catalogue of Microorganisms (GCM) 10K type strain sequencing project: providing services to taxonomists for standard genome sequencing and annotation.</title>
        <authorList>
            <consortium name="The Broad Institute Genomics Platform"/>
            <consortium name="The Broad Institute Genome Sequencing Center for Infectious Disease"/>
            <person name="Wu L."/>
            <person name="Ma J."/>
        </authorList>
    </citation>
    <scope>NUCLEOTIDE SEQUENCE [LARGE SCALE GENOMIC DNA]</scope>
    <source>
        <strain evidence="3">NCAIM B.02333</strain>
    </source>
</reference>
<dbReference type="Proteomes" id="UP001595685">
    <property type="component" value="Unassembled WGS sequence"/>
</dbReference>
<evidence type="ECO:0000313" key="3">
    <source>
        <dbReference type="Proteomes" id="UP001595685"/>
    </source>
</evidence>
<accession>A0ABV7WK52</accession>
<feature type="transmembrane region" description="Helical" evidence="1">
    <location>
        <begin position="212"/>
        <end position="232"/>
    </location>
</feature>
<organism evidence="2 3">
    <name type="scientific">Aquipuribacter hungaricus</name>
    <dbReference type="NCBI Taxonomy" id="545624"/>
    <lineage>
        <taxon>Bacteria</taxon>
        <taxon>Bacillati</taxon>
        <taxon>Actinomycetota</taxon>
        <taxon>Actinomycetes</taxon>
        <taxon>Micrococcales</taxon>
        <taxon>Intrasporangiaceae</taxon>
        <taxon>Aquipuribacter</taxon>
    </lineage>
</organism>
<protein>
    <submittedName>
        <fullName evidence="2">ABC transporter permease subunit</fullName>
    </submittedName>
</protein>
<proteinExistence type="predicted"/>
<comment type="caution">
    <text evidence="2">The sequence shown here is derived from an EMBL/GenBank/DDBJ whole genome shotgun (WGS) entry which is preliminary data.</text>
</comment>
<keyword evidence="1" id="KW-0812">Transmembrane</keyword>
<sequence>MTDVPRTAPRGPEEAARLLDTGYRPYDGQRSGVAGAVGSLARYSVSRGLGVGRPFGGKIPVYLVILVAYLPAVALVGVTIVAGDIFGTPLNESVRDFFGLTTTAVVAFAALVVPELFCTDRRTGMLGRYLSTPLTRWTYLVGKGLALLALLAIVALGPPMLLLLGLSGVGDDPPALLDVLDLAWRVLLGGVLLSLPLAAVGAAVSSLTTRRVVATAVIAVLMLLSSAVAGILSESGFPDTVLLGGVVLLAFEMPYRLLLMGAEGGSDLSPVPLLQLVSAWLAWVLVPAVVVVLSYASTKVSR</sequence>